<organism evidence="1 2">
    <name type="scientific">Mesobacillus selenatarsenatis (strain DSM 18680 / JCM 14380 / FERM P-15431 / SF-1)</name>
    <dbReference type="NCBI Taxonomy" id="1321606"/>
    <lineage>
        <taxon>Bacteria</taxon>
        <taxon>Bacillati</taxon>
        <taxon>Bacillota</taxon>
        <taxon>Bacilli</taxon>
        <taxon>Bacillales</taxon>
        <taxon>Bacillaceae</taxon>
        <taxon>Mesobacillus</taxon>
    </lineage>
</organism>
<evidence type="ECO:0000313" key="2">
    <source>
        <dbReference type="Proteomes" id="UP000031014"/>
    </source>
</evidence>
<evidence type="ECO:0000313" key="1">
    <source>
        <dbReference type="EMBL" id="GAM16571.1"/>
    </source>
</evidence>
<name>A0A0A8XEJ9_MESS1</name>
<gene>
    <name evidence="1" type="ORF">SAMD00020551_4800</name>
</gene>
<protein>
    <submittedName>
        <fullName evidence="1">Uncharacterized protein</fullName>
    </submittedName>
</protein>
<dbReference type="EMBL" id="BASE01000134">
    <property type="protein sequence ID" value="GAM16571.1"/>
    <property type="molecule type" value="Genomic_DNA"/>
</dbReference>
<comment type="caution">
    <text evidence="1">The sequence shown here is derived from an EMBL/GenBank/DDBJ whole genome shotgun (WGS) entry which is preliminary data.</text>
</comment>
<dbReference type="AlphaFoldDB" id="A0A0A8XEJ9"/>
<dbReference type="STRING" id="1321606.SAMD00020551_4800"/>
<sequence length="44" mass="4950">MIDLIIIIFNKTLKAMMKSSTLVQGFSESLWLVKTNSLAIGMDF</sequence>
<proteinExistence type="predicted"/>
<accession>A0A0A8XEJ9</accession>
<reference evidence="1 2" key="1">
    <citation type="submission" date="2013-06" db="EMBL/GenBank/DDBJ databases">
        <title>Whole genome shotgun sequence of Bacillus selenatarsenatis SF-1.</title>
        <authorList>
            <person name="Kuroda M."/>
            <person name="Sei K."/>
            <person name="Yamashita M."/>
            <person name="Ike M."/>
        </authorList>
    </citation>
    <scope>NUCLEOTIDE SEQUENCE [LARGE SCALE GENOMIC DNA]</scope>
    <source>
        <strain evidence="1 2">SF-1</strain>
    </source>
</reference>
<dbReference type="Proteomes" id="UP000031014">
    <property type="component" value="Unassembled WGS sequence"/>
</dbReference>
<keyword evidence="2" id="KW-1185">Reference proteome</keyword>